<accession>A0A0M9VVS6</accession>
<dbReference type="InterPro" id="IPR058519">
    <property type="entry name" value="DUF8206"/>
</dbReference>
<gene>
    <name evidence="3" type="ORF">ESCO_006786</name>
</gene>
<evidence type="ECO:0000313" key="4">
    <source>
        <dbReference type="Proteomes" id="UP000053831"/>
    </source>
</evidence>
<dbReference type="Gene3D" id="3.40.50.300">
    <property type="entry name" value="P-loop containing nucleotide triphosphate hydrolases"/>
    <property type="match status" value="1"/>
</dbReference>
<name>A0A0M9VVS6_ESCWE</name>
<feature type="coiled-coil region" evidence="1">
    <location>
        <begin position="490"/>
        <end position="517"/>
    </location>
</feature>
<dbReference type="InterPro" id="IPR027417">
    <property type="entry name" value="P-loop_NTPase"/>
</dbReference>
<sequence>MGETGVGKSTFINAFVNYLSFSTLDEAQEADGLTSTMDRERPDIGIQEYHVSVGARDDEEDGSKGDSATQKTAVYPVTIGSKTYRLIDTPGIGDTRGTSFDKKNMADILETISSYDELHGILILLKSNNSRLTVTFRFCVQELLTHLHRSAAEAMAFGFTNTRISNYTPGDTFKPLKTLLTAYSDVGLSLSTSTTYCFDSESFRYLAARKQGVPVDNEEDFRRSWDHSRKEALRLVDYFASTSPHPVVSTLSLNGTRKLISSLITPMAQISELVVKNLAFYEDQRNTLADTKLSADALRRRLLIEKIQYVARKLDRPRTVCKRVECCDFKDSGKGDGEVVTIYKTHCHRECYLNNVTQDVVADPGLIQCAAFAGSSFCRSCSHSWQEHLHVIYELDEVVVKVKDQEIERQLRAKADDMTLRQTAIQRLDTYIEESKDELSEIRRATGRFWLFLKSNAITPVNNATLEYLDMLIKEEKSKVSIGRQRHMSVERNEKRLKALEAEKKDHLQLLETLDQNMREPKGPEDMMLDEKGVDEVVQRLYRLKHFGSNLRDVKYGFSGES</sequence>
<proteinExistence type="predicted"/>
<keyword evidence="1" id="KW-0175">Coiled coil</keyword>
<dbReference type="Proteomes" id="UP000053831">
    <property type="component" value="Unassembled WGS sequence"/>
</dbReference>
<dbReference type="AlphaFoldDB" id="A0A0M9VVS6"/>
<protein>
    <recommendedName>
        <fullName evidence="2">DUF8206 domain-containing protein</fullName>
    </recommendedName>
</protein>
<evidence type="ECO:0000256" key="1">
    <source>
        <dbReference type="SAM" id="Coils"/>
    </source>
</evidence>
<dbReference type="EMBL" id="LGSR01000011">
    <property type="protein sequence ID" value="KOS21323.1"/>
    <property type="molecule type" value="Genomic_DNA"/>
</dbReference>
<dbReference type="PANTHER" id="PTHR32046:SF11">
    <property type="entry name" value="IMMUNE-ASSOCIATED NUCLEOTIDE-BINDING PROTEIN 10-LIKE"/>
    <property type="match status" value="1"/>
</dbReference>
<reference evidence="3 4" key="1">
    <citation type="submission" date="2015-07" db="EMBL/GenBank/DDBJ databases">
        <title>The genome of the fungus Escovopsis weberi, a specialized disease agent of ant agriculture.</title>
        <authorList>
            <person name="de Man T.J."/>
            <person name="Stajich J.E."/>
            <person name="Kubicek C.P."/>
            <person name="Chenthamara K."/>
            <person name="Atanasova L."/>
            <person name="Druzhinina I.S."/>
            <person name="Birnbaum S."/>
            <person name="Barribeau S.M."/>
            <person name="Teiling C."/>
            <person name="Suen G."/>
            <person name="Currie C."/>
            <person name="Gerardo N.M."/>
        </authorList>
    </citation>
    <scope>NUCLEOTIDE SEQUENCE [LARGE SCALE GENOMIC DNA]</scope>
</reference>
<keyword evidence="4" id="KW-1185">Reference proteome</keyword>
<evidence type="ECO:0000313" key="3">
    <source>
        <dbReference type="EMBL" id="KOS21323.1"/>
    </source>
</evidence>
<feature type="domain" description="DUF8206" evidence="2">
    <location>
        <begin position="313"/>
        <end position="394"/>
    </location>
</feature>
<comment type="caution">
    <text evidence="3">The sequence shown here is derived from an EMBL/GenBank/DDBJ whole genome shotgun (WGS) entry which is preliminary data.</text>
</comment>
<dbReference type="SUPFAM" id="SSF52540">
    <property type="entry name" value="P-loop containing nucleoside triphosphate hydrolases"/>
    <property type="match status" value="1"/>
</dbReference>
<organism evidence="3 4">
    <name type="scientific">Escovopsis weberi</name>
    <dbReference type="NCBI Taxonomy" id="150374"/>
    <lineage>
        <taxon>Eukaryota</taxon>
        <taxon>Fungi</taxon>
        <taxon>Dikarya</taxon>
        <taxon>Ascomycota</taxon>
        <taxon>Pezizomycotina</taxon>
        <taxon>Sordariomycetes</taxon>
        <taxon>Hypocreomycetidae</taxon>
        <taxon>Hypocreales</taxon>
        <taxon>Hypocreaceae</taxon>
        <taxon>Escovopsis</taxon>
    </lineage>
</organism>
<dbReference type="PANTHER" id="PTHR32046">
    <property type="entry name" value="G DOMAIN-CONTAINING PROTEIN"/>
    <property type="match status" value="1"/>
</dbReference>
<dbReference type="Pfam" id="PF26633">
    <property type="entry name" value="DUF8206"/>
    <property type="match status" value="1"/>
</dbReference>
<dbReference type="OrthoDB" id="8954335at2759"/>
<dbReference type="STRING" id="150374.A0A0M9VVS6"/>
<evidence type="ECO:0000259" key="2">
    <source>
        <dbReference type="Pfam" id="PF26633"/>
    </source>
</evidence>